<evidence type="ECO:0000313" key="1">
    <source>
        <dbReference type="EMBL" id="MEW9500819.1"/>
    </source>
</evidence>
<name>A0ABV3Q0F2_9BACL</name>
<protein>
    <submittedName>
        <fullName evidence="1">DNA-directed RNA polymerase subunit beta</fullName>
    </submittedName>
</protein>
<proteinExistence type="predicted"/>
<dbReference type="EMBL" id="JBFMIA010000002">
    <property type="protein sequence ID" value="MEW9500819.1"/>
    <property type="molecule type" value="Genomic_DNA"/>
</dbReference>
<dbReference type="Pfam" id="PF11772">
    <property type="entry name" value="EpuA"/>
    <property type="match status" value="1"/>
</dbReference>
<keyword evidence="1" id="KW-0804">Transcription</keyword>
<organism evidence="1 2">
    <name type="scientific">Jeotgalibacillus marinus</name>
    <dbReference type="NCBI Taxonomy" id="86667"/>
    <lineage>
        <taxon>Bacteria</taxon>
        <taxon>Bacillati</taxon>
        <taxon>Bacillota</taxon>
        <taxon>Bacilli</taxon>
        <taxon>Bacillales</taxon>
        <taxon>Caryophanaceae</taxon>
        <taxon>Jeotgalibacillus</taxon>
    </lineage>
</organism>
<keyword evidence="1" id="KW-0240">DNA-directed RNA polymerase</keyword>
<dbReference type="InterPro" id="IPR024596">
    <property type="entry name" value="RNApol_su_b/EpuA"/>
</dbReference>
<gene>
    <name evidence="1" type="ORF">AB1471_03270</name>
</gene>
<accession>A0ABV3Q0F2</accession>
<keyword evidence="2" id="KW-1185">Reference proteome</keyword>
<reference evidence="1 2" key="1">
    <citation type="journal article" date="1979" name="Int. J. Syst. Evol. Microbiol.">
        <title>Bacillus globisporus subsp. marinus subsp. nov.</title>
        <authorList>
            <person name="Liu H."/>
        </authorList>
    </citation>
    <scope>NUCLEOTIDE SEQUENCE [LARGE SCALE GENOMIC DNA]</scope>
    <source>
        <strain evidence="1 2">DSM 1297</strain>
    </source>
</reference>
<evidence type="ECO:0000313" key="2">
    <source>
        <dbReference type="Proteomes" id="UP001556040"/>
    </source>
</evidence>
<dbReference type="Proteomes" id="UP001556040">
    <property type="component" value="Unassembled WGS sequence"/>
</dbReference>
<sequence length="33" mass="3673">MVGYGVIGDGDPQDVLKKETWTHILDLVMKDAK</sequence>
<dbReference type="GO" id="GO:0000428">
    <property type="term" value="C:DNA-directed RNA polymerase complex"/>
    <property type="evidence" value="ECO:0007669"/>
    <property type="project" value="UniProtKB-KW"/>
</dbReference>
<comment type="caution">
    <text evidence="1">The sequence shown here is derived from an EMBL/GenBank/DDBJ whole genome shotgun (WGS) entry which is preliminary data.</text>
</comment>